<gene>
    <name evidence="1" type="ORF">GALMADRAFT_212389</name>
</gene>
<reference evidence="2" key="1">
    <citation type="journal article" date="2014" name="Proc. Natl. Acad. Sci. U.S.A.">
        <title>Extensive sampling of basidiomycete genomes demonstrates inadequacy of the white-rot/brown-rot paradigm for wood decay fungi.</title>
        <authorList>
            <person name="Riley R."/>
            <person name="Salamov A.A."/>
            <person name="Brown D.W."/>
            <person name="Nagy L.G."/>
            <person name="Floudas D."/>
            <person name="Held B.W."/>
            <person name="Levasseur A."/>
            <person name="Lombard V."/>
            <person name="Morin E."/>
            <person name="Otillar R."/>
            <person name="Lindquist E.A."/>
            <person name="Sun H."/>
            <person name="LaButti K.M."/>
            <person name="Schmutz J."/>
            <person name="Jabbour D."/>
            <person name="Luo H."/>
            <person name="Baker S.E."/>
            <person name="Pisabarro A.G."/>
            <person name="Walton J.D."/>
            <person name="Blanchette R.A."/>
            <person name="Henrissat B."/>
            <person name="Martin F."/>
            <person name="Cullen D."/>
            <person name="Hibbett D.S."/>
            <person name="Grigoriev I.V."/>
        </authorList>
    </citation>
    <scope>NUCLEOTIDE SEQUENCE [LARGE SCALE GENOMIC DNA]</scope>
    <source>
        <strain evidence="2">CBS 339.88</strain>
    </source>
</reference>
<sequence length="102" mass="11643">MLAEMPEEWFLQVCCFPLCLSAEGTRYPASKIAYSTMQPPATKYGFILLGNLKTTHWSTLDKKDLQKVRFQFEVRALDAGRRHNFRDKNTCACASHIKAQDG</sequence>
<organism evidence="1 2">
    <name type="scientific">Galerina marginata (strain CBS 339.88)</name>
    <dbReference type="NCBI Taxonomy" id="685588"/>
    <lineage>
        <taxon>Eukaryota</taxon>
        <taxon>Fungi</taxon>
        <taxon>Dikarya</taxon>
        <taxon>Basidiomycota</taxon>
        <taxon>Agaricomycotina</taxon>
        <taxon>Agaricomycetes</taxon>
        <taxon>Agaricomycetidae</taxon>
        <taxon>Agaricales</taxon>
        <taxon>Agaricineae</taxon>
        <taxon>Strophariaceae</taxon>
        <taxon>Galerina</taxon>
    </lineage>
</organism>
<protein>
    <submittedName>
        <fullName evidence="1">Uncharacterized protein</fullName>
    </submittedName>
</protein>
<proteinExistence type="predicted"/>
<dbReference type="HOGENOM" id="CLU_2277707_0_0_1"/>
<dbReference type="Proteomes" id="UP000027222">
    <property type="component" value="Unassembled WGS sequence"/>
</dbReference>
<accession>A0A067SRF9</accession>
<keyword evidence="2" id="KW-1185">Reference proteome</keyword>
<dbReference type="AlphaFoldDB" id="A0A067SRF9"/>
<name>A0A067SRF9_GALM3</name>
<evidence type="ECO:0000313" key="1">
    <source>
        <dbReference type="EMBL" id="KDR73515.1"/>
    </source>
</evidence>
<evidence type="ECO:0000313" key="2">
    <source>
        <dbReference type="Proteomes" id="UP000027222"/>
    </source>
</evidence>
<dbReference type="EMBL" id="KL142385">
    <property type="protein sequence ID" value="KDR73515.1"/>
    <property type="molecule type" value="Genomic_DNA"/>
</dbReference>